<proteinExistence type="predicted"/>
<feature type="non-terminal residue" evidence="1">
    <location>
        <position position="89"/>
    </location>
</feature>
<dbReference type="AlphaFoldDB" id="A0A9D3M374"/>
<evidence type="ECO:0000313" key="1">
    <source>
        <dbReference type="EMBL" id="KAG5841712.1"/>
    </source>
</evidence>
<dbReference type="Proteomes" id="UP001044222">
    <property type="component" value="Chromosome 9"/>
</dbReference>
<protein>
    <submittedName>
        <fullName evidence="1">Uncharacterized protein</fullName>
    </submittedName>
</protein>
<sequence>THTHLQRKEAVCQWAIKKPCVISVELVLHHVLCSVDNSSGAAGVQCVRDFTSAEWNRGGVHCAAPQMRKDQSEDQASWSGQRTILMSSY</sequence>
<comment type="caution">
    <text evidence="1">The sequence shown here is derived from an EMBL/GenBank/DDBJ whole genome shotgun (WGS) entry which is preliminary data.</text>
</comment>
<accession>A0A9D3M374</accession>
<gene>
    <name evidence="1" type="ORF">ANANG_G00169630</name>
</gene>
<name>A0A9D3M374_ANGAN</name>
<keyword evidence="2" id="KW-1185">Reference proteome</keyword>
<reference evidence="1" key="1">
    <citation type="submission" date="2021-01" db="EMBL/GenBank/DDBJ databases">
        <title>A chromosome-scale assembly of European eel, Anguilla anguilla.</title>
        <authorList>
            <person name="Henkel C."/>
            <person name="Jong-Raadsen S.A."/>
            <person name="Dufour S."/>
            <person name="Weltzien F.-A."/>
            <person name="Palstra A.P."/>
            <person name="Pelster B."/>
            <person name="Spaink H.P."/>
            <person name="Van Den Thillart G.E."/>
            <person name="Jansen H."/>
            <person name="Zahm M."/>
            <person name="Klopp C."/>
            <person name="Cedric C."/>
            <person name="Louis A."/>
            <person name="Berthelot C."/>
            <person name="Parey E."/>
            <person name="Roest Crollius H."/>
            <person name="Montfort J."/>
            <person name="Robinson-Rechavi M."/>
            <person name="Bucao C."/>
            <person name="Bouchez O."/>
            <person name="Gislard M."/>
            <person name="Lluch J."/>
            <person name="Milhes M."/>
            <person name="Lampietro C."/>
            <person name="Lopez Roques C."/>
            <person name="Donnadieu C."/>
            <person name="Braasch I."/>
            <person name="Desvignes T."/>
            <person name="Postlethwait J."/>
            <person name="Bobe J."/>
            <person name="Guiguen Y."/>
            <person name="Dirks R."/>
        </authorList>
    </citation>
    <scope>NUCLEOTIDE SEQUENCE</scope>
    <source>
        <strain evidence="1">Tag_6206</strain>
        <tissue evidence="1">Liver</tissue>
    </source>
</reference>
<dbReference type="EMBL" id="JAFIRN010000009">
    <property type="protein sequence ID" value="KAG5841712.1"/>
    <property type="molecule type" value="Genomic_DNA"/>
</dbReference>
<organism evidence="1 2">
    <name type="scientific">Anguilla anguilla</name>
    <name type="common">European freshwater eel</name>
    <name type="synonym">Muraena anguilla</name>
    <dbReference type="NCBI Taxonomy" id="7936"/>
    <lineage>
        <taxon>Eukaryota</taxon>
        <taxon>Metazoa</taxon>
        <taxon>Chordata</taxon>
        <taxon>Craniata</taxon>
        <taxon>Vertebrata</taxon>
        <taxon>Euteleostomi</taxon>
        <taxon>Actinopterygii</taxon>
        <taxon>Neopterygii</taxon>
        <taxon>Teleostei</taxon>
        <taxon>Anguilliformes</taxon>
        <taxon>Anguillidae</taxon>
        <taxon>Anguilla</taxon>
    </lineage>
</organism>
<evidence type="ECO:0000313" key="2">
    <source>
        <dbReference type="Proteomes" id="UP001044222"/>
    </source>
</evidence>